<keyword evidence="6" id="KW-1185">Reference proteome</keyword>
<keyword evidence="5" id="KW-1133">Transmembrane helix</keyword>
<evidence type="ECO:0000256" key="4">
    <source>
        <dbReference type="SAM" id="MobiDB-lite"/>
    </source>
</evidence>
<keyword evidence="3 5" id="KW-0472">Membrane</keyword>
<evidence type="ECO:0000256" key="3">
    <source>
        <dbReference type="ARBA" id="ARBA00023136"/>
    </source>
</evidence>
<keyword evidence="2 5" id="KW-0812">Transmembrane</keyword>
<protein>
    <submittedName>
        <fullName evidence="7">Transmembrane domain-containing protein TMIGD3 isoform X1</fullName>
    </submittedName>
</protein>
<dbReference type="PANTHER" id="PTHR11860">
    <property type="entry name" value="POLYMERIC-IMMUNOGLOBULIN RECEPTOR"/>
    <property type="match status" value="1"/>
</dbReference>
<comment type="subcellular location">
    <subcellularLocation>
        <location evidence="1">Membrane</location>
    </subcellularLocation>
</comment>
<feature type="region of interest" description="Disordered" evidence="4">
    <location>
        <begin position="172"/>
        <end position="199"/>
    </location>
</feature>
<dbReference type="GeneID" id="102525912"/>
<dbReference type="SUPFAM" id="SSF48726">
    <property type="entry name" value="Immunoglobulin"/>
    <property type="match status" value="1"/>
</dbReference>
<dbReference type="Gene3D" id="2.60.40.10">
    <property type="entry name" value="Immunoglobulins"/>
    <property type="match status" value="1"/>
</dbReference>
<evidence type="ECO:0000313" key="7">
    <source>
        <dbReference type="RefSeq" id="XP_072824119.1"/>
    </source>
</evidence>
<evidence type="ECO:0000313" key="6">
    <source>
        <dbReference type="Proteomes" id="UP001652581"/>
    </source>
</evidence>
<reference evidence="7" key="1">
    <citation type="submission" date="2025-08" db="UniProtKB">
        <authorList>
            <consortium name="RefSeq"/>
        </authorList>
    </citation>
    <scope>IDENTIFICATION</scope>
</reference>
<organism evidence="6 7">
    <name type="scientific">Vicugna pacos</name>
    <name type="common">Alpaca</name>
    <name type="synonym">Lama pacos</name>
    <dbReference type="NCBI Taxonomy" id="30538"/>
    <lineage>
        <taxon>Eukaryota</taxon>
        <taxon>Metazoa</taxon>
        <taxon>Chordata</taxon>
        <taxon>Craniata</taxon>
        <taxon>Vertebrata</taxon>
        <taxon>Euteleostomi</taxon>
        <taxon>Mammalia</taxon>
        <taxon>Eutheria</taxon>
        <taxon>Laurasiatheria</taxon>
        <taxon>Artiodactyla</taxon>
        <taxon>Tylopoda</taxon>
        <taxon>Camelidae</taxon>
        <taxon>Vicugna</taxon>
    </lineage>
</organism>
<evidence type="ECO:0000256" key="2">
    <source>
        <dbReference type="ARBA" id="ARBA00022692"/>
    </source>
</evidence>
<accession>A0ABM5DT93</accession>
<dbReference type="InterPro" id="IPR013783">
    <property type="entry name" value="Ig-like_fold"/>
</dbReference>
<dbReference type="InterPro" id="IPR050671">
    <property type="entry name" value="CD300_family_receptors"/>
</dbReference>
<name>A0ABM5DT93_VICPA</name>
<dbReference type="PANTHER" id="PTHR11860:SF4">
    <property type="entry name" value="TRANSMEMBRANE DOMAIN-CONTAINING PROTEIN TMIGD3"/>
    <property type="match status" value="1"/>
</dbReference>
<proteinExistence type="predicted"/>
<sequence>MREEGTSCLLPKPDPTEDRLACALLPSSLVAFESRCPSLWVSIQADAMVMDEKVKERFVLDTTSAVCSYDARYKDHPKYWCRGYLRDFCSIIAFAPNSTNRVALRDTGDQLIVTVSCLSKEDVGWYWCGIQRDFARDDMDFTKLLVTDNRRARANSFWPGKGHMSAAVRGASARPSCRPGHSPSGGGGMTGKDLSGNKNRSCRASRVVDKADHFRMSIFLICILITSLGSIFVISHLSKRRGSRRTRRGLPIPKGRNYVQKGPCGSVHLSFGAASEEARSSRPPRGNSLKPLSHVLTPKKTAHNSTEVFFYLVHK</sequence>
<dbReference type="InterPro" id="IPR036179">
    <property type="entry name" value="Ig-like_dom_sf"/>
</dbReference>
<gene>
    <name evidence="7" type="primary">LOC102525912</name>
</gene>
<dbReference type="Proteomes" id="UP001652581">
    <property type="component" value="Chromosome 9"/>
</dbReference>
<feature type="transmembrane region" description="Helical" evidence="5">
    <location>
        <begin position="216"/>
        <end position="238"/>
    </location>
</feature>
<evidence type="ECO:0000256" key="1">
    <source>
        <dbReference type="ARBA" id="ARBA00004370"/>
    </source>
</evidence>
<evidence type="ECO:0000256" key="5">
    <source>
        <dbReference type="SAM" id="Phobius"/>
    </source>
</evidence>
<dbReference type="RefSeq" id="XP_072824119.1">
    <property type="nucleotide sequence ID" value="XM_072968018.1"/>
</dbReference>